<dbReference type="PANTHER" id="PTHR21666">
    <property type="entry name" value="PEPTIDASE-RELATED"/>
    <property type="match status" value="1"/>
</dbReference>
<dbReference type="PANTHER" id="PTHR21666:SF289">
    <property type="entry name" value="L-ALA--D-GLU ENDOPEPTIDASE"/>
    <property type="match status" value="1"/>
</dbReference>
<dbReference type="AlphaFoldDB" id="A0A645GK35"/>
<dbReference type="InterPro" id="IPR011055">
    <property type="entry name" value="Dup_hybrid_motif"/>
</dbReference>
<reference evidence="3" key="1">
    <citation type="submission" date="2019-08" db="EMBL/GenBank/DDBJ databases">
        <authorList>
            <person name="Kucharzyk K."/>
            <person name="Murdoch R.W."/>
            <person name="Higgins S."/>
            <person name="Loffler F."/>
        </authorList>
    </citation>
    <scope>NUCLEOTIDE SEQUENCE</scope>
</reference>
<dbReference type="SUPFAM" id="SSF51261">
    <property type="entry name" value="Duplicated hybrid motif"/>
    <property type="match status" value="1"/>
</dbReference>
<dbReference type="InterPro" id="IPR036779">
    <property type="entry name" value="LysM_dom_sf"/>
</dbReference>
<dbReference type="InterPro" id="IPR018392">
    <property type="entry name" value="LysM"/>
</dbReference>
<dbReference type="EMBL" id="VSSQ01076156">
    <property type="protein sequence ID" value="MPN26586.1"/>
    <property type="molecule type" value="Genomic_DNA"/>
</dbReference>
<dbReference type="CDD" id="cd12797">
    <property type="entry name" value="M23_peptidase"/>
    <property type="match status" value="1"/>
</dbReference>
<comment type="caution">
    <text evidence="3">The sequence shown here is derived from an EMBL/GenBank/DDBJ whole genome shotgun (WGS) entry which is preliminary data.</text>
</comment>
<feature type="domain" description="LysM" evidence="2">
    <location>
        <begin position="1"/>
        <end position="35"/>
    </location>
</feature>
<proteinExistence type="predicted"/>
<dbReference type="SMART" id="SM00257">
    <property type="entry name" value="LysM"/>
    <property type="match status" value="2"/>
</dbReference>
<dbReference type="InterPro" id="IPR016047">
    <property type="entry name" value="M23ase_b-sheet_dom"/>
</dbReference>
<dbReference type="Pfam" id="PF01476">
    <property type="entry name" value="LysM"/>
    <property type="match status" value="2"/>
</dbReference>
<evidence type="ECO:0000313" key="3">
    <source>
        <dbReference type="EMBL" id="MPN26586.1"/>
    </source>
</evidence>
<dbReference type="Gene3D" id="3.10.350.10">
    <property type="entry name" value="LysM domain"/>
    <property type="match status" value="2"/>
</dbReference>
<protein>
    <submittedName>
        <fullName evidence="3">Murein hydrolase activator NlpD</fullName>
    </submittedName>
</protein>
<dbReference type="CDD" id="cd00118">
    <property type="entry name" value="LysM"/>
    <property type="match status" value="1"/>
</dbReference>
<evidence type="ECO:0000259" key="2">
    <source>
        <dbReference type="PROSITE" id="PS51782"/>
    </source>
</evidence>
<sequence>MWSISNTFNLEIDTLFGSNDLRDPNVLKPGKELRIPNQDGIFYTVKKGDTLATIVKKFQISMEKTKEINESRVDLSVLKVGEELFLPEARPEVSVLNASGRGSSSGSSSYSRSFRWPVVGRINSPFGWRRHPITRRKSFHTGIDIKASRGYRIRAAKDGRVVYSGWMGGYGRVVVLSHGGSYSTLYAHCSKLAVRKGQRVNQGQVIAYVGATGRATGPHLHFEVRKNNSPINPLKVLR</sequence>
<evidence type="ECO:0000256" key="1">
    <source>
        <dbReference type="ARBA" id="ARBA00022729"/>
    </source>
</evidence>
<accession>A0A645GK35</accession>
<dbReference type="InterPro" id="IPR050570">
    <property type="entry name" value="Cell_wall_metabolism_enzyme"/>
</dbReference>
<feature type="domain" description="LysM" evidence="2">
    <location>
        <begin position="41"/>
        <end position="86"/>
    </location>
</feature>
<dbReference type="GO" id="GO:0004222">
    <property type="term" value="F:metalloendopeptidase activity"/>
    <property type="evidence" value="ECO:0007669"/>
    <property type="project" value="TreeGrafter"/>
</dbReference>
<dbReference type="PROSITE" id="PS51782">
    <property type="entry name" value="LYSM"/>
    <property type="match status" value="2"/>
</dbReference>
<dbReference type="FunFam" id="2.70.70.10:FF:000006">
    <property type="entry name" value="M23 family peptidase"/>
    <property type="match status" value="1"/>
</dbReference>
<keyword evidence="1" id="KW-0732">Signal</keyword>
<name>A0A645GK35_9ZZZZ</name>
<organism evidence="3">
    <name type="scientific">bioreactor metagenome</name>
    <dbReference type="NCBI Taxonomy" id="1076179"/>
    <lineage>
        <taxon>unclassified sequences</taxon>
        <taxon>metagenomes</taxon>
        <taxon>ecological metagenomes</taxon>
    </lineage>
</organism>
<dbReference type="Gene3D" id="2.70.70.10">
    <property type="entry name" value="Glucose Permease (Domain IIA)"/>
    <property type="match status" value="1"/>
</dbReference>
<gene>
    <name evidence="3" type="primary">nlpD_5</name>
    <name evidence="3" type="ORF">SDC9_174011</name>
</gene>
<dbReference type="Pfam" id="PF01551">
    <property type="entry name" value="Peptidase_M23"/>
    <property type="match status" value="1"/>
</dbReference>
<keyword evidence="3" id="KW-0378">Hydrolase</keyword>